<evidence type="ECO:0000313" key="2">
    <source>
        <dbReference type="Proteomes" id="UP001226577"/>
    </source>
</evidence>
<accession>A0ABT9RWH7</accession>
<organism evidence="1 2">
    <name type="scientific">Pseudarthrobacter enclensis</name>
    <dbReference type="NCBI Taxonomy" id="993070"/>
    <lineage>
        <taxon>Bacteria</taxon>
        <taxon>Bacillati</taxon>
        <taxon>Actinomycetota</taxon>
        <taxon>Actinomycetes</taxon>
        <taxon>Micrococcales</taxon>
        <taxon>Micrococcaceae</taxon>
        <taxon>Pseudarthrobacter</taxon>
    </lineage>
</organism>
<evidence type="ECO:0000313" key="1">
    <source>
        <dbReference type="EMBL" id="MDP9889591.1"/>
    </source>
</evidence>
<gene>
    <name evidence="1" type="ORF">J2X98_003202</name>
</gene>
<dbReference type="RefSeq" id="WP_307309991.1">
    <property type="nucleotide sequence ID" value="NZ_JAUSRE010000017.1"/>
</dbReference>
<dbReference type="InterPro" id="IPR020354">
    <property type="entry name" value="Competence_nuclease_inhibitor"/>
</dbReference>
<dbReference type="Gene3D" id="2.60.34.30">
    <property type="entry name" value="Competence, DNA-entry nuclease inhibitor, ComJ"/>
    <property type="match status" value="1"/>
</dbReference>
<comment type="caution">
    <text evidence="1">The sequence shown here is derived from an EMBL/GenBank/DDBJ whole genome shotgun (WGS) entry which is preliminary data.</text>
</comment>
<protein>
    <recommendedName>
        <fullName evidence="3">Competence protein J (ComJ)</fullName>
    </recommendedName>
</protein>
<keyword evidence="2" id="KW-1185">Reference proteome</keyword>
<reference evidence="1 2" key="1">
    <citation type="submission" date="2023-07" db="EMBL/GenBank/DDBJ databases">
        <title>Sorghum-associated microbial communities from plants grown in Nebraska, USA.</title>
        <authorList>
            <person name="Schachtman D."/>
        </authorList>
    </citation>
    <scope>NUCLEOTIDE SEQUENCE [LARGE SCALE GENOMIC DNA]</scope>
    <source>
        <strain evidence="1 2">CC222</strain>
    </source>
</reference>
<name>A0ABT9RWH7_9MICC</name>
<dbReference type="Proteomes" id="UP001226577">
    <property type="component" value="Unassembled WGS sequence"/>
</dbReference>
<proteinExistence type="predicted"/>
<dbReference type="EMBL" id="JAUSRE010000017">
    <property type="protein sequence ID" value="MDP9889591.1"/>
    <property type="molecule type" value="Genomic_DNA"/>
</dbReference>
<sequence>MEAEFNLFTDYHQFTVSDPTADFSDLWAKWTDETIDAMFVQGDRYIAVGTMRNMHAPVLIRLGSEHSFTGSVDRVMTGTLEVPSGVVEVSGPTDNGMSGGKVEVPPGTYRVEVQYFNLGSVADNGLDGDDCYMITLEPADR</sequence>
<dbReference type="InterPro" id="IPR038691">
    <property type="entry name" value="ComJ_sf"/>
</dbReference>
<evidence type="ECO:0008006" key="3">
    <source>
        <dbReference type="Google" id="ProtNLM"/>
    </source>
</evidence>
<dbReference type="Pfam" id="PF11033">
    <property type="entry name" value="ComJ"/>
    <property type="match status" value="1"/>
</dbReference>